<dbReference type="PROSITE" id="PS50157">
    <property type="entry name" value="ZINC_FINGER_C2H2_2"/>
    <property type="match status" value="2"/>
</dbReference>
<feature type="compositionally biased region" description="Polar residues" evidence="6">
    <location>
        <begin position="213"/>
        <end position="271"/>
    </location>
</feature>
<evidence type="ECO:0000313" key="9">
    <source>
        <dbReference type="Proteomes" id="UP000298493"/>
    </source>
</evidence>
<comment type="caution">
    <text evidence="8">The sequence shown here is derived from an EMBL/GenBank/DDBJ whole genome shotgun (WGS) entry which is preliminary data.</text>
</comment>
<organism evidence="8 9">
    <name type="scientific">Venturia nashicola</name>
    <dbReference type="NCBI Taxonomy" id="86259"/>
    <lineage>
        <taxon>Eukaryota</taxon>
        <taxon>Fungi</taxon>
        <taxon>Dikarya</taxon>
        <taxon>Ascomycota</taxon>
        <taxon>Pezizomycotina</taxon>
        <taxon>Dothideomycetes</taxon>
        <taxon>Pleosporomycetidae</taxon>
        <taxon>Venturiales</taxon>
        <taxon>Venturiaceae</taxon>
        <taxon>Venturia</taxon>
    </lineage>
</organism>
<evidence type="ECO:0000259" key="7">
    <source>
        <dbReference type="PROSITE" id="PS50157"/>
    </source>
</evidence>
<dbReference type="SUPFAM" id="SSF57667">
    <property type="entry name" value="beta-beta-alpha zinc fingers"/>
    <property type="match status" value="1"/>
</dbReference>
<proteinExistence type="predicted"/>
<protein>
    <submittedName>
        <fullName evidence="8">Putative RNA-binding protein</fullName>
    </submittedName>
</protein>
<dbReference type="Pfam" id="PF12874">
    <property type="entry name" value="zf-met"/>
    <property type="match status" value="1"/>
</dbReference>
<dbReference type="PANTHER" id="PTHR24379">
    <property type="entry name" value="KRAB AND ZINC FINGER DOMAIN-CONTAINING"/>
    <property type="match status" value="1"/>
</dbReference>
<reference evidence="8 9" key="1">
    <citation type="submission" date="2019-04" db="EMBL/GenBank/DDBJ databases">
        <title>High contiguity whole genome sequence and gene annotation resource for two Venturia nashicola isolates.</title>
        <authorList>
            <person name="Prokchorchik M."/>
            <person name="Won K."/>
            <person name="Lee Y."/>
            <person name="Choi E.D."/>
            <person name="Segonzac C."/>
            <person name="Sohn K.H."/>
        </authorList>
    </citation>
    <scope>NUCLEOTIDE SEQUENCE [LARGE SCALE GENOMIC DNA]</scope>
    <source>
        <strain evidence="8 9">PRI2</strain>
    </source>
</reference>
<feature type="domain" description="C2H2-type" evidence="7">
    <location>
        <begin position="32"/>
        <end position="61"/>
    </location>
</feature>
<evidence type="ECO:0000256" key="6">
    <source>
        <dbReference type="SAM" id="MobiDB-lite"/>
    </source>
</evidence>
<keyword evidence="2" id="KW-0677">Repeat</keyword>
<evidence type="ECO:0000256" key="1">
    <source>
        <dbReference type="ARBA" id="ARBA00022723"/>
    </source>
</evidence>
<evidence type="ECO:0000256" key="2">
    <source>
        <dbReference type="ARBA" id="ARBA00022737"/>
    </source>
</evidence>
<feature type="domain" description="C2H2-type" evidence="7">
    <location>
        <begin position="60"/>
        <end position="89"/>
    </location>
</feature>
<keyword evidence="3 5" id="KW-0863">Zinc-finger</keyword>
<accession>A0A4Z1P4K4</accession>
<dbReference type="GO" id="GO:0008270">
    <property type="term" value="F:zinc ion binding"/>
    <property type="evidence" value="ECO:0007669"/>
    <property type="project" value="UniProtKB-KW"/>
</dbReference>
<evidence type="ECO:0000256" key="3">
    <source>
        <dbReference type="ARBA" id="ARBA00022771"/>
    </source>
</evidence>
<dbReference type="Pfam" id="PF12171">
    <property type="entry name" value="zf-C2H2_jaz"/>
    <property type="match status" value="1"/>
</dbReference>
<dbReference type="AlphaFoldDB" id="A0A4Z1P4K4"/>
<evidence type="ECO:0000313" key="8">
    <source>
        <dbReference type="EMBL" id="TID22905.1"/>
    </source>
</evidence>
<sequence>MPFDCETCYREFTTWHGATQHMNALDHWAPTFECQICDLEFSNEHAVNQHMAAKNHFTDRWCHDCNRGFENANNYRMHRNSRLHRGATVICPFCQVGFTSASGVTHHLETASCPNARGMDRDSIYSELRRRDPNGAFTRNLIGWHGESNVQNIATDRSWNGQAFEYFLCDKEFRQLAHLNQHLSSPAHAQKYYHCPKAGCAKEFANIRAKPSQVKTKPSQASLTPSQADTKPSQADTKPSQADTKPSQADTKPSQADTKPSQANTTDTDISNLRPRPSHLRPH</sequence>
<gene>
    <name evidence="8" type="ORF">E6O75_ATG02079</name>
</gene>
<dbReference type="EMBL" id="SNSC02000007">
    <property type="protein sequence ID" value="TID22905.1"/>
    <property type="molecule type" value="Genomic_DNA"/>
</dbReference>
<dbReference type="Proteomes" id="UP000298493">
    <property type="component" value="Unassembled WGS sequence"/>
</dbReference>
<dbReference type="PANTHER" id="PTHR24379:SF121">
    <property type="entry name" value="C2H2-TYPE DOMAIN-CONTAINING PROTEIN"/>
    <property type="match status" value="1"/>
</dbReference>
<evidence type="ECO:0000256" key="5">
    <source>
        <dbReference type="PROSITE-ProRule" id="PRU00042"/>
    </source>
</evidence>
<dbReference type="SMART" id="SM00355">
    <property type="entry name" value="ZnF_C2H2"/>
    <property type="match status" value="5"/>
</dbReference>
<keyword evidence="1" id="KW-0479">Metal-binding</keyword>
<name>A0A4Z1P4K4_9PEZI</name>
<dbReference type="InterPro" id="IPR022755">
    <property type="entry name" value="Znf_C2H2_jaz"/>
</dbReference>
<dbReference type="InterPro" id="IPR036236">
    <property type="entry name" value="Znf_C2H2_sf"/>
</dbReference>
<dbReference type="Gene3D" id="3.30.160.60">
    <property type="entry name" value="Classic Zinc Finger"/>
    <property type="match status" value="2"/>
</dbReference>
<evidence type="ECO:0000256" key="4">
    <source>
        <dbReference type="ARBA" id="ARBA00022833"/>
    </source>
</evidence>
<keyword evidence="9" id="KW-1185">Reference proteome</keyword>
<keyword evidence="4" id="KW-0862">Zinc</keyword>
<dbReference type="STRING" id="86259.A0A4Z1P4K4"/>
<dbReference type="PROSITE" id="PS00028">
    <property type="entry name" value="ZINC_FINGER_C2H2_1"/>
    <property type="match status" value="3"/>
</dbReference>
<dbReference type="InterPro" id="IPR013087">
    <property type="entry name" value="Znf_C2H2_type"/>
</dbReference>
<feature type="region of interest" description="Disordered" evidence="6">
    <location>
        <begin position="211"/>
        <end position="283"/>
    </location>
</feature>